<name>A0A6L3SP41_9HYPH</name>
<keyword evidence="2" id="KW-1185">Reference proteome</keyword>
<dbReference type="EMBL" id="VZZK01000080">
    <property type="protein sequence ID" value="KAB1068897.1"/>
    <property type="molecule type" value="Genomic_DNA"/>
</dbReference>
<organism evidence="1 2">
    <name type="scientific">Methylobacterium soli</name>
    <dbReference type="NCBI Taxonomy" id="553447"/>
    <lineage>
        <taxon>Bacteria</taxon>
        <taxon>Pseudomonadati</taxon>
        <taxon>Pseudomonadota</taxon>
        <taxon>Alphaproteobacteria</taxon>
        <taxon>Hyphomicrobiales</taxon>
        <taxon>Methylobacteriaceae</taxon>
        <taxon>Methylobacterium</taxon>
    </lineage>
</organism>
<gene>
    <name evidence="1" type="ORF">F6X53_31210</name>
</gene>
<dbReference type="AlphaFoldDB" id="A0A6L3SP41"/>
<reference evidence="1 2" key="1">
    <citation type="submission" date="2019-09" db="EMBL/GenBank/DDBJ databases">
        <title>YIM 48816 draft genome.</title>
        <authorList>
            <person name="Jiang L."/>
        </authorList>
    </citation>
    <scope>NUCLEOTIDE SEQUENCE [LARGE SCALE GENOMIC DNA]</scope>
    <source>
        <strain evidence="1 2">YIM 48816</strain>
    </source>
</reference>
<sequence length="102" mass="11112">MPRSTTVRSLPNSEGFYDMSEALTSKDGKFTCTPEHAVEVAYMISTAEGLLAFETGVDDRAVLETLESYLTGDASPDEVMRDLSEIKDEARATREDVGALSD</sequence>
<evidence type="ECO:0000313" key="2">
    <source>
        <dbReference type="Proteomes" id="UP000474159"/>
    </source>
</evidence>
<accession>A0A6L3SP41</accession>
<protein>
    <submittedName>
        <fullName evidence="1">Uncharacterized protein</fullName>
    </submittedName>
</protein>
<evidence type="ECO:0000313" key="1">
    <source>
        <dbReference type="EMBL" id="KAB1068897.1"/>
    </source>
</evidence>
<proteinExistence type="predicted"/>
<dbReference type="Proteomes" id="UP000474159">
    <property type="component" value="Unassembled WGS sequence"/>
</dbReference>
<comment type="caution">
    <text evidence="1">The sequence shown here is derived from an EMBL/GenBank/DDBJ whole genome shotgun (WGS) entry which is preliminary data.</text>
</comment>